<keyword evidence="2" id="KW-1185">Reference proteome</keyword>
<reference evidence="1 2" key="1">
    <citation type="journal article" date="2021" name="bioRxiv">
        <title>Chromosome-scale and haplotype-resolved genome assembly of a tetraploid potato cultivar.</title>
        <authorList>
            <person name="Sun H."/>
            <person name="Jiao W.-B."/>
            <person name="Krause K."/>
            <person name="Campoy J.A."/>
            <person name="Goel M."/>
            <person name="Folz-Donahue K."/>
            <person name="Kukat C."/>
            <person name="Huettel B."/>
            <person name="Schneeberger K."/>
        </authorList>
    </citation>
    <scope>NUCLEOTIDE SEQUENCE [LARGE SCALE GENOMIC DNA]</scope>
    <source>
        <strain evidence="1">SolTubOtavaFocal</strain>
        <tissue evidence="1">Leaves</tissue>
    </source>
</reference>
<name>A0ABQ7TUK5_SOLTU</name>
<comment type="caution">
    <text evidence="1">The sequence shown here is derived from an EMBL/GenBank/DDBJ whole genome shotgun (WGS) entry which is preliminary data.</text>
</comment>
<gene>
    <name evidence="1" type="ORF">KY290_036563</name>
</gene>
<organism evidence="1 2">
    <name type="scientific">Solanum tuberosum</name>
    <name type="common">Potato</name>
    <dbReference type="NCBI Taxonomy" id="4113"/>
    <lineage>
        <taxon>Eukaryota</taxon>
        <taxon>Viridiplantae</taxon>
        <taxon>Streptophyta</taxon>
        <taxon>Embryophyta</taxon>
        <taxon>Tracheophyta</taxon>
        <taxon>Spermatophyta</taxon>
        <taxon>Magnoliopsida</taxon>
        <taxon>eudicotyledons</taxon>
        <taxon>Gunneridae</taxon>
        <taxon>Pentapetalae</taxon>
        <taxon>asterids</taxon>
        <taxon>lamiids</taxon>
        <taxon>Solanales</taxon>
        <taxon>Solanaceae</taxon>
        <taxon>Solanoideae</taxon>
        <taxon>Solaneae</taxon>
        <taxon>Solanum</taxon>
    </lineage>
</organism>
<evidence type="ECO:0008006" key="3">
    <source>
        <dbReference type="Google" id="ProtNLM"/>
    </source>
</evidence>
<dbReference type="EMBL" id="JAIVGD010000028">
    <property type="protein sequence ID" value="KAH0737858.1"/>
    <property type="molecule type" value="Genomic_DNA"/>
</dbReference>
<accession>A0ABQ7TUK5</accession>
<proteinExistence type="predicted"/>
<sequence>MTDSDSLHRDVDEFKSTDISMLSAGVDIPEATISEFPSIDKIEQMGHANSEIPPVVVSGYAADPDIPETHEEDLVDCEIDVYEDLEELEGDMLQFSTKASLHEIFHD</sequence>
<evidence type="ECO:0000313" key="1">
    <source>
        <dbReference type="EMBL" id="KAH0737858.1"/>
    </source>
</evidence>
<dbReference type="Proteomes" id="UP000826656">
    <property type="component" value="Unassembled WGS sequence"/>
</dbReference>
<evidence type="ECO:0000313" key="2">
    <source>
        <dbReference type="Proteomes" id="UP000826656"/>
    </source>
</evidence>
<protein>
    <recommendedName>
        <fullName evidence="3">Polyprotein protein</fullName>
    </recommendedName>
</protein>